<dbReference type="Proteomes" id="UP001291930">
    <property type="component" value="Unassembled WGS sequence"/>
</dbReference>
<dbReference type="EMBL" id="JAXOVW010000162">
    <property type="protein sequence ID" value="MDZ5610478.1"/>
    <property type="molecule type" value="Genomic_DNA"/>
</dbReference>
<evidence type="ECO:0000313" key="2">
    <source>
        <dbReference type="Proteomes" id="UP001291930"/>
    </source>
</evidence>
<reference evidence="2" key="1">
    <citation type="submission" date="2023-11" db="EMBL/GenBank/DDBJ databases">
        <title>Genome Sequence of Bacillus pseudomycoides stain BUPM19.</title>
        <authorList>
            <person name="Farhat A."/>
        </authorList>
    </citation>
    <scope>NUCLEOTIDE SEQUENCE [LARGE SCALE GENOMIC DNA]</scope>
    <source>
        <strain evidence="2">BUPM19</strain>
    </source>
</reference>
<dbReference type="RefSeq" id="WP_374219687.1">
    <property type="nucleotide sequence ID" value="NZ_JAXOVW010000162.1"/>
</dbReference>
<organism evidence="1 2">
    <name type="scientific">Bacillus bingmayongensis</name>
    <dbReference type="NCBI Taxonomy" id="1150157"/>
    <lineage>
        <taxon>Bacteria</taxon>
        <taxon>Bacillati</taxon>
        <taxon>Bacillota</taxon>
        <taxon>Bacilli</taxon>
        <taxon>Bacillales</taxon>
        <taxon>Bacillaceae</taxon>
        <taxon>Bacillus</taxon>
    </lineage>
</organism>
<name>A0ABU5K416_9BACI</name>
<evidence type="ECO:0000313" key="1">
    <source>
        <dbReference type="EMBL" id="MDZ5610478.1"/>
    </source>
</evidence>
<proteinExistence type="predicted"/>
<sequence>MKPSVSKFFEEKPDVWGLRGDPYLWDELQQVFTTIPLPCSKACFIHYFEQFFQELTNHPLNTESAFWVEKYAHGGISSGGISVEFWQKNALPLLITRLQILNKE</sequence>
<protein>
    <submittedName>
        <fullName evidence="1">Uncharacterized protein</fullName>
    </submittedName>
</protein>
<gene>
    <name evidence="1" type="ORF">U2I54_26555</name>
</gene>
<comment type="caution">
    <text evidence="1">The sequence shown here is derived from an EMBL/GenBank/DDBJ whole genome shotgun (WGS) entry which is preliminary data.</text>
</comment>
<accession>A0ABU5K416</accession>
<keyword evidence="2" id="KW-1185">Reference proteome</keyword>